<sequence>MAVPQLPRGPPMEMIMAVLVNTIYRQGEVIRQQNGRLQVVEESRVTRIS</sequence>
<reference evidence="1 2" key="1">
    <citation type="journal article" date="2018" name="Front. Plant Sci.">
        <title>Red Clover (Trifolium pratense) and Zigzag Clover (T. medium) - A Picture of Genomic Similarities and Differences.</title>
        <authorList>
            <person name="Dluhosova J."/>
            <person name="Istvanek J."/>
            <person name="Nedelnik J."/>
            <person name="Repkova J."/>
        </authorList>
    </citation>
    <scope>NUCLEOTIDE SEQUENCE [LARGE SCALE GENOMIC DNA]</scope>
    <source>
        <strain evidence="2">cv. 10/8</strain>
        <tissue evidence="1">Leaf</tissue>
    </source>
</reference>
<dbReference type="AlphaFoldDB" id="A0A392VD16"/>
<dbReference type="EMBL" id="LXQA011135753">
    <property type="protein sequence ID" value="MCI86268.1"/>
    <property type="molecule type" value="Genomic_DNA"/>
</dbReference>
<organism evidence="1 2">
    <name type="scientific">Trifolium medium</name>
    <dbReference type="NCBI Taxonomy" id="97028"/>
    <lineage>
        <taxon>Eukaryota</taxon>
        <taxon>Viridiplantae</taxon>
        <taxon>Streptophyta</taxon>
        <taxon>Embryophyta</taxon>
        <taxon>Tracheophyta</taxon>
        <taxon>Spermatophyta</taxon>
        <taxon>Magnoliopsida</taxon>
        <taxon>eudicotyledons</taxon>
        <taxon>Gunneridae</taxon>
        <taxon>Pentapetalae</taxon>
        <taxon>rosids</taxon>
        <taxon>fabids</taxon>
        <taxon>Fabales</taxon>
        <taxon>Fabaceae</taxon>
        <taxon>Papilionoideae</taxon>
        <taxon>50 kb inversion clade</taxon>
        <taxon>NPAAA clade</taxon>
        <taxon>Hologalegina</taxon>
        <taxon>IRL clade</taxon>
        <taxon>Trifolieae</taxon>
        <taxon>Trifolium</taxon>
    </lineage>
</organism>
<accession>A0A392VD16</accession>
<keyword evidence="2" id="KW-1185">Reference proteome</keyword>
<proteinExistence type="predicted"/>
<feature type="non-terminal residue" evidence="1">
    <location>
        <position position="49"/>
    </location>
</feature>
<comment type="caution">
    <text evidence="1">The sequence shown here is derived from an EMBL/GenBank/DDBJ whole genome shotgun (WGS) entry which is preliminary data.</text>
</comment>
<protein>
    <submittedName>
        <fullName evidence="1">Uncharacterized protein</fullName>
    </submittedName>
</protein>
<dbReference type="Proteomes" id="UP000265520">
    <property type="component" value="Unassembled WGS sequence"/>
</dbReference>
<evidence type="ECO:0000313" key="1">
    <source>
        <dbReference type="EMBL" id="MCI86268.1"/>
    </source>
</evidence>
<evidence type="ECO:0000313" key="2">
    <source>
        <dbReference type="Proteomes" id="UP000265520"/>
    </source>
</evidence>
<name>A0A392VD16_9FABA</name>